<gene>
    <name evidence="1" type="ORF">UFOVP10_22</name>
</gene>
<sequence length="60" mass="7146">MTWRITVEYHEDFDKQSILRMCAQLSDEAVEQAIVDPRLLAVEEMLYRMNKELATKKETK</sequence>
<protein>
    <submittedName>
        <fullName evidence="1">Uncharacterized protein</fullName>
    </submittedName>
</protein>
<dbReference type="EMBL" id="LR796142">
    <property type="protein sequence ID" value="CAB4121069.1"/>
    <property type="molecule type" value="Genomic_DNA"/>
</dbReference>
<proteinExistence type="predicted"/>
<accession>A0A6J5KLH6</accession>
<name>A0A6J5KLH6_9CAUD</name>
<reference evidence="1" key="1">
    <citation type="submission" date="2020-04" db="EMBL/GenBank/DDBJ databases">
        <authorList>
            <person name="Chiriac C."/>
            <person name="Salcher M."/>
            <person name="Ghai R."/>
            <person name="Kavagutti S V."/>
        </authorList>
    </citation>
    <scope>NUCLEOTIDE SEQUENCE</scope>
</reference>
<organism evidence="1">
    <name type="scientific">uncultured Caudovirales phage</name>
    <dbReference type="NCBI Taxonomy" id="2100421"/>
    <lineage>
        <taxon>Viruses</taxon>
        <taxon>Duplodnaviria</taxon>
        <taxon>Heunggongvirae</taxon>
        <taxon>Uroviricota</taxon>
        <taxon>Caudoviricetes</taxon>
        <taxon>Peduoviridae</taxon>
        <taxon>Maltschvirus</taxon>
        <taxon>Maltschvirus maltsch</taxon>
    </lineage>
</organism>
<evidence type="ECO:0000313" key="1">
    <source>
        <dbReference type="EMBL" id="CAB4121069.1"/>
    </source>
</evidence>